<feature type="compositionally biased region" description="Basic residues" evidence="1">
    <location>
        <begin position="114"/>
        <end position="124"/>
    </location>
</feature>
<gene>
    <name evidence="2" type="ORF">HNP73_003361</name>
</gene>
<feature type="region of interest" description="Disordered" evidence="1">
    <location>
        <begin position="101"/>
        <end position="124"/>
    </location>
</feature>
<comment type="caution">
    <text evidence="2">The sequence shown here is derived from an EMBL/GenBank/DDBJ whole genome shotgun (WGS) entry which is preliminary data.</text>
</comment>
<dbReference type="AlphaFoldDB" id="A0A840SQQ5"/>
<proteinExistence type="predicted"/>
<evidence type="ECO:0000313" key="3">
    <source>
        <dbReference type="Proteomes" id="UP000549457"/>
    </source>
</evidence>
<sequence>MLGRFWKLLLDEELAAALQEHVATAVVYAFTAGRHFQLALGKETEPDALRGMRVRIGGRNSGLLGGRKAEARSAVILAEMDRMIEENPHLKPTRAAALAHRKGYGTSAEANRKLWNRRKEKSGT</sequence>
<evidence type="ECO:0000313" key="2">
    <source>
        <dbReference type="EMBL" id="MBB5223414.1"/>
    </source>
</evidence>
<name>A0A840SQQ5_9RHOB</name>
<protein>
    <submittedName>
        <fullName evidence="2">Uncharacterized protein</fullName>
    </submittedName>
</protein>
<evidence type="ECO:0000256" key="1">
    <source>
        <dbReference type="SAM" id="MobiDB-lite"/>
    </source>
</evidence>
<dbReference type="RefSeq" id="WP_184152171.1">
    <property type="nucleotide sequence ID" value="NZ_JACHFM010000003.1"/>
</dbReference>
<organism evidence="2 3">
    <name type="scientific">Amaricoccus macauensis</name>
    <dbReference type="NCBI Taxonomy" id="57001"/>
    <lineage>
        <taxon>Bacteria</taxon>
        <taxon>Pseudomonadati</taxon>
        <taxon>Pseudomonadota</taxon>
        <taxon>Alphaproteobacteria</taxon>
        <taxon>Rhodobacterales</taxon>
        <taxon>Paracoccaceae</taxon>
        <taxon>Amaricoccus</taxon>
    </lineage>
</organism>
<reference evidence="2 3" key="1">
    <citation type="submission" date="2020-08" db="EMBL/GenBank/DDBJ databases">
        <title>Genomic Encyclopedia of Type Strains, Phase IV (KMG-IV): sequencing the most valuable type-strain genomes for metagenomic binning, comparative biology and taxonomic classification.</title>
        <authorList>
            <person name="Goeker M."/>
        </authorList>
    </citation>
    <scope>NUCLEOTIDE SEQUENCE [LARGE SCALE GENOMIC DNA]</scope>
    <source>
        <strain evidence="2 3">DSM 101730</strain>
    </source>
</reference>
<dbReference type="Proteomes" id="UP000549457">
    <property type="component" value="Unassembled WGS sequence"/>
</dbReference>
<dbReference type="EMBL" id="JACHFM010000003">
    <property type="protein sequence ID" value="MBB5223414.1"/>
    <property type="molecule type" value="Genomic_DNA"/>
</dbReference>
<keyword evidence="3" id="KW-1185">Reference proteome</keyword>
<accession>A0A840SQQ5</accession>